<dbReference type="InterPro" id="IPR050493">
    <property type="entry name" value="FAD-dep_Monooxygenase_BioMet"/>
</dbReference>
<evidence type="ECO:0000313" key="5">
    <source>
        <dbReference type="EMBL" id="STX30638.1"/>
    </source>
</evidence>
<dbReference type="GO" id="GO:0018669">
    <property type="term" value="F:3-hydroxybenzoate 6-monooxygenase activity"/>
    <property type="evidence" value="ECO:0007669"/>
    <property type="project" value="UniProtKB-EC"/>
</dbReference>
<proteinExistence type="predicted"/>
<dbReference type="EC" id="1.14.-.-" evidence="5"/>
<evidence type="ECO:0000259" key="3">
    <source>
        <dbReference type="Pfam" id="PF01494"/>
    </source>
</evidence>
<organism evidence="5 7">
    <name type="scientific">Legionella birminghamensis</name>
    <dbReference type="NCBI Taxonomy" id="28083"/>
    <lineage>
        <taxon>Bacteria</taxon>
        <taxon>Pseudomonadati</taxon>
        <taxon>Pseudomonadota</taxon>
        <taxon>Gammaproteobacteria</taxon>
        <taxon>Legionellales</taxon>
        <taxon>Legionellaceae</taxon>
        <taxon>Legionella</taxon>
    </lineage>
</organism>
<evidence type="ECO:0000313" key="6">
    <source>
        <dbReference type="Proteomes" id="UP000054735"/>
    </source>
</evidence>
<keyword evidence="1 5" id="KW-0560">Oxidoreductase</keyword>
<evidence type="ECO:0000313" key="7">
    <source>
        <dbReference type="Proteomes" id="UP000255066"/>
    </source>
</evidence>
<dbReference type="Gene3D" id="3.50.50.60">
    <property type="entry name" value="FAD/NAD(P)-binding domain"/>
    <property type="match status" value="1"/>
</dbReference>
<dbReference type="Proteomes" id="UP000054735">
    <property type="component" value="Unassembled WGS sequence"/>
</dbReference>
<dbReference type="InterPro" id="IPR036188">
    <property type="entry name" value="FAD/NAD-bd_sf"/>
</dbReference>
<dbReference type="SUPFAM" id="SSF51905">
    <property type="entry name" value="FAD/NAD(P)-binding domain"/>
    <property type="match status" value="1"/>
</dbReference>
<dbReference type="OrthoDB" id="8672648at2"/>
<dbReference type="RefSeq" id="WP_058523360.1">
    <property type="nucleotide sequence ID" value="NZ_CAAAHV010000002.1"/>
</dbReference>
<sequence>MLKVAVIGCGIAGPAAALFLKRLDAEVSIFDRVENLTPVGSGFLLQPAGLDVLNQLEIAQTLIPQGAPIAGLLGINHRQKVVLDLRYCDLVDYHFGLGIHRAVLYRELFAKMQASGVRIINPCEIVSLKQTPDSVYLHDNCGHMHGPFDCVVVADGSRSGLRQYLEVNIRVKPYEWGALWSIARDNEGQFNQTLEQIYRRTEIMAGILPIGFENQQLLLSFFWSMRKDYFPQWLNTPFGEWKKEVLGIWPALEPVFKQFNSHQQFALASYADASVYPWHDRRVVIIGDAAHGMSPQLGQGANLSLIDARTLYDCLSQFPLQEALSQYTQRRRSQLRYYQQASRFITPWFQSSHESMGILRDWFHGLFCKTPFLKQQMLRTLACMKTGYFSSLPLHSFTPLNKKK</sequence>
<dbReference type="EMBL" id="UGNW01000001">
    <property type="protein sequence ID" value="STX30638.1"/>
    <property type="molecule type" value="Genomic_DNA"/>
</dbReference>
<keyword evidence="2" id="KW-0503">Monooxygenase</keyword>
<dbReference type="GO" id="GO:0071949">
    <property type="term" value="F:FAD binding"/>
    <property type="evidence" value="ECO:0007669"/>
    <property type="project" value="InterPro"/>
</dbReference>
<dbReference type="PRINTS" id="PR00420">
    <property type="entry name" value="RNGMNOXGNASE"/>
</dbReference>
<accession>A0A378I616</accession>
<dbReference type="Gene3D" id="3.30.9.10">
    <property type="entry name" value="D-Amino Acid Oxidase, subunit A, domain 2"/>
    <property type="match status" value="1"/>
</dbReference>
<protein>
    <submittedName>
        <fullName evidence="5">2-octaprenyl-6-methoxyphenol hydroxylase</fullName>
        <ecNumber evidence="5">1.14.-.-</ecNumber>
        <ecNumber evidence="5">1.14.13.24</ecNumber>
    </submittedName>
</protein>
<dbReference type="Pfam" id="PF01494">
    <property type="entry name" value="FAD_binding_3"/>
    <property type="match status" value="1"/>
</dbReference>
<dbReference type="EMBL" id="LNXT01000015">
    <property type="protein sequence ID" value="KTC72506.1"/>
    <property type="molecule type" value="Genomic_DNA"/>
</dbReference>
<dbReference type="EC" id="1.14.13.24" evidence="5"/>
<keyword evidence="6" id="KW-1185">Reference proteome</keyword>
<dbReference type="AlphaFoldDB" id="A0A378I616"/>
<name>A0A378I616_9GAMM</name>
<evidence type="ECO:0000256" key="1">
    <source>
        <dbReference type="ARBA" id="ARBA00023002"/>
    </source>
</evidence>
<evidence type="ECO:0000256" key="2">
    <source>
        <dbReference type="ARBA" id="ARBA00023033"/>
    </source>
</evidence>
<reference evidence="4 6" key="1">
    <citation type="submission" date="2015-11" db="EMBL/GenBank/DDBJ databases">
        <title>Genomic analysis of 38 Legionella species identifies large and diverse effector repertoires.</title>
        <authorList>
            <person name="Burstein D."/>
            <person name="Amaro F."/>
            <person name="Zusman T."/>
            <person name="Lifshitz Z."/>
            <person name="Cohen O."/>
            <person name="Gilbert J.A."/>
            <person name="Pupko T."/>
            <person name="Shuman H.A."/>
            <person name="Segal G."/>
        </authorList>
    </citation>
    <scope>NUCLEOTIDE SEQUENCE [LARGE SCALE GENOMIC DNA]</scope>
    <source>
        <strain evidence="4 6">CDC#1407-AL-14</strain>
    </source>
</reference>
<evidence type="ECO:0000313" key="4">
    <source>
        <dbReference type="EMBL" id="KTC72506.1"/>
    </source>
</evidence>
<dbReference type="Proteomes" id="UP000255066">
    <property type="component" value="Unassembled WGS sequence"/>
</dbReference>
<feature type="domain" description="FAD-binding" evidence="3">
    <location>
        <begin position="2"/>
        <end position="332"/>
    </location>
</feature>
<gene>
    <name evidence="5" type="primary">ubiH_1</name>
    <name evidence="4" type="ORF">Lbir_1281</name>
    <name evidence="5" type="ORF">NCTC12437_00398</name>
</gene>
<dbReference type="PANTHER" id="PTHR13789:SF309">
    <property type="entry name" value="PUTATIVE (AFU_ORTHOLOGUE AFUA_6G14510)-RELATED"/>
    <property type="match status" value="1"/>
</dbReference>
<reference evidence="5 7" key="2">
    <citation type="submission" date="2018-06" db="EMBL/GenBank/DDBJ databases">
        <authorList>
            <consortium name="Pathogen Informatics"/>
            <person name="Doyle S."/>
        </authorList>
    </citation>
    <scope>NUCLEOTIDE SEQUENCE [LARGE SCALE GENOMIC DNA]</scope>
    <source>
        <strain evidence="5 7">NCTC12437</strain>
    </source>
</reference>
<dbReference type="PANTHER" id="PTHR13789">
    <property type="entry name" value="MONOOXYGENASE"/>
    <property type="match status" value="1"/>
</dbReference>
<dbReference type="STRING" id="28083.Lbir_1281"/>
<dbReference type="InterPro" id="IPR002938">
    <property type="entry name" value="FAD-bd"/>
</dbReference>